<evidence type="ECO:0000313" key="1">
    <source>
        <dbReference type="Proteomes" id="UP001652662"/>
    </source>
</evidence>
<protein>
    <submittedName>
        <fullName evidence="2">TLC domain-containing protein 2 isoform X1</fullName>
    </submittedName>
</protein>
<dbReference type="Proteomes" id="UP001652662">
    <property type="component" value="Chromosome 10"/>
</dbReference>
<gene>
    <name evidence="2" type="primary">TLCD2</name>
</gene>
<reference evidence="2" key="1">
    <citation type="submission" date="2025-08" db="UniProtKB">
        <authorList>
            <consortium name="RefSeq"/>
        </authorList>
    </citation>
    <scope>IDENTIFICATION</scope>
    <source>
        <tissue evidence="2">Blood</tissue>
    </source>
</reference>
<organism evidence="1 2">
    <name type="scientific">Equus przewalskii</name>
    <name type="common">Przewalski's horse</name>
    <name type="synonym">Equus caballus przewalskii</name>
    <dbReference type="NCBI Taxonomy" id="9798"/>
    <lineage>
        <taxon>Eukaryota</taxon>
        <taxon>Metazoa</taxon>
        <taxon>Chordata</taxon>
        <taxon>Craniata</taxon>
        <taxon>Vertebrata</taxon>
        <taxon>Euteleostomi</taxon>
        <taxon>Mammalia</taxon>
        <taxon>Eutheria</taxon>
        <taxon>Laurasiatheria</taxon>
        <taxon>Perissodactyla</taxon>
        <taxon>Equidae</taxon>
        <taxon>Equus</taxon>
    </lineage>
</organism>
<dbReference type="RefSeq" id="XP_070419004.1">
    <property type="nucleotide sequence ID" value="XM_070562903.1"/>
</dbReference>
<accession>A0ABM4JSS7</accession>
<evidence type="ECO:0000313" key="2">
    <source>
        <dbReference type="RefSeq" id="XP_070419004.1"/>
    </source>
</evidence>
<keyword evidence="1" id="KW-1185">Reference proteome</keyword>
<sequence>MAPSGLLVAGASFAAFRGLHWGLRLLPTRRSAAQDCCCRVPSDGHPPDSWPPALVLWLYLWIISWPMELTCCGTRSWGRPGTFSVTIWCDVLQSRPHPPIPGHKETRGTRTCCDGEPVTKDDCTLSLKD</sequence>
<proteinExistence type="predicted"/>
<name>A0ABM4JSS7_EQUPR</name>
<dbReference type="GeneID" id="103562598"/>